<dbReference type="AlphaFoldDB" id="A0A5P2AQX8"/>
<feature type="region of interest" description="Disordered" evidence="1">
    <location>
        <begin position="69"/>
        <end position="95"/>
    </location>
</feature>
<accession>A0A5P2AQX8</accession>
<name>A0A5P2AQX8_STRVZ</name>
<dbReference type="Proteomes" id="UP000324106">
    <property type="component" value="Chromosome"/>
</dbReference>
<reference evidence="2 3" key="1">
    <citation type="submission" date="2018-05" db="EMBL/GenBank/DDBJ databases">
        <title>Streptomyces venezuelae.</title>
        <authorList>
            <person name="Kim W."/>
            <person name="Lee N."/>
            <person name="Cho B.-K."/>
        </authorList>
    </citation>
    <scope>NUCLEOTIDE SEQUENCE [LARGE SCALE GENOMIC DNA]</scope>
    <source>
        <strain evidence="2 3">ATCC 15068</strain>
    </source>
</reference>
<organism evidence="2 3">
    <name type="scientific">Streptomyces venezuelae</name>
    <dbReference type="NCBI Taxonomy" id="54571"/>
    <lineage>
        <taxon>Bacteria</taxon>
        <taxon>Bacillati</taxon>
        <taxon>Actinomycetota</taxon>
        <taxon>Actinomycetes</taxon>
        <taxon>Kitasatosporales</taxon>
        <taxon>Streptomycetaceae</taxon>
        <taxon>Streptomyces</taxon>
    </lineage>
</organism>
<evidence type="ECO:0000256" key="1">
    <source>
        <dbReference type="SAM" id="MobiDB-lite"/>
    </source>
</evidence>
<proteinExistence type="predicted"/>
<dbReference type="OrthoDB" id="3871158at2"/>
<feature type="region of interest" description="Disordered" evidence="1">
    <location>
        <begin position="118"/>
        <end position="152"/>
    </location>
</feature>
<evidence type="ECO:0000313" key="2">
    <source>
        <dbReference type="EMBL" id="QES20583.1"/>
    </source>
</evidence>
<gene>
    <name evidence="2" type="ORF">DEJ46_16860</name>
</gene>
<sequence length="152" mass="16951">MLSLRHSHKDLLLGVREARGLAEQAAEWLRRGIPAADLRRALTAYLPGTGVRSAVGFLRHRLTEKMPAPLVPDVPEAPAEPPARPAPLIACEGPGNPHVFRPAVDETRCGPCRREAAWEEHEQRHGLPRSRPDDKPVPWRERFDRYAEGAVT</sequence>
<protein>
    <submittedName>
        <fullName evidence="2">Uncharacterized protein</fullName>
    </submittedName>
</protein>
<evidence type="ECO:0000313" key="3">
    <source>
        <dbReference type="Proteomes" id="UP000324106"/>
    </source>
</evidence>
<dbReference type="EMBL" id="CP029194">
    <property type="protein sequence ID" value="QES20583.1"/>
    <property type="molecule type" value="Genomic_DNA"/>
</dbReference>